<accession>A0A6N8JGK5</accession>
<protein>
    <submittedName>
        <fullName evidence="2">Uncharacterized protein</fullName>
    </submittedName>
</protein>
<reference evidence="2 3" key="1">
    <citation type="submission" date="2019-12" db="EMBL/GenBank/DDBJ databases">
        <title>The draft genomic sequence of strain Chitinophaga oryziterrae JCM 16595.</title>
        <authorList>
            <person name="Zhang X."/>
        </authorList>
    </citation>
    <scope>NUCLEOTIDE SEQUENCE [LARGE SCALE GENOMIC DNA]</scope>
    <source>
        <strain evidence="2 3">JCM 16595</strain>
    </source>
</reference>
<dbReference type="Proteomes" id="UP000468388">
    <property type="component" value="Unassembled WGS sequence"/>
</dbReference>
<name>A0A6N8JGK5_9BACT</name>
<dbReference type="EMBL" id="WRXO01000007">
    <property type="protein sequence ID" value="MVT43456.1"/>
    <property type="molecule type" value="Genomic_DNA"/>
</dbReference>
<sequence>MNRIITILLLMIVLPVLNTHAQQKNVEPDIIAIRATFKKINTLSLKQEQFKYEAEGCVEDGIVQYYFQGNEIVKIIESGSIGDGSWKNEYYYESGKFIFSYEMIVGSSADGAETKSEYRIYAKDGTAIRYMEDQKILPADSRVTKTLAIAEKLPKAYTTKKFAAVLCEQ</sequence>
<dbReference type="RefSeq" id="WP_157302105.1">
    <property type="nucleotide sequence ID" value="NZ_BAAAZB010000015.1"/>
</dbReference>
<comment type="caution">
    <text evidence="2">The sequence shown here is derived from an EMBL/GenBank/DDBJ whole genome shotgun (WGS) entry which is preliminary data.</text>
</comment>
<organism evidence="2 3">
    <name type="scientific">Chitinophaga oryziterrae</name>
    <dbReference type="NCBI Taxonomy" id="1031224"/>
    <lineage>
        <taxon>Bacteria</taxon>
        <taxon>Pseudomonadati</taxon>
        <taxon>Bacteroidota</taxon>
        <taxon>Chitinophagia</taxon>
        <taxon>Chitinophagales</taxon>
        <taxon>Chitinophagaceae</taxon>
        <taxon>Chitinophaga</taxon>
    </lineage>
</organism>
<dbReference type="AlphaFoldDB" id="A0A6N8JGK5"/>
<gene>
    <name evidence="2" type="ORF">GO495_22850</name>
</gene>
<keyword evidence="3" id="KW-1185">Reference proteome</keyword>
<evidence type="ECO:0000313" key="3">
    <source>
        <dbReference type="Proteomes" id="UP000468388"/>
    </source>
</evidence>
<evidence type="ECO:0000256" key="1">
    <source>
        <dbReference type="SAM" id="SignalP"/>
    </source>
</evidence>
<proteinExistence type="predicted"/>
<keyword evidence="1" id="KW-0732">Signal</keyword>
<dbReference type="OrthoDB" id="1494523at2"/>
<feature type="chain" id="PRO_5026961894" evidence="1">
    <location>
        <begin position="22"/>
        <end position="169"/>
    </location>
</feature>
<evidence type="ECO:0000313" key="2">
    <source>
        <dbReference type="EMBL" id="MVT43456.1"/>
    </source>
</evidence>
<feature type="signal peptide" evidence="1">
    <location>
        <begin position="1"/>
        <end position="21"/>
    </location>
</feature>